<dbReference type="Proteomes" id="UP000279259">
    <property type="component" value="Unassembled WGS sequence"/>
</dbReference>
<dbReference type="OrthoDB" id="1621678at2759"/>
<dbReference type="InterPro" id="IPR040442">
    <property type="entry name" value="Pyrv_kinase-like_dom_sf"/>
</dbReference>
<dbReference type="STRING" id="1890683.A0A427YCP7"/>
<dbReference type="PANTHER" id="PTHR30502:SF0">
    <property type="entry name" value="PHOSPHOENOLPYRUVATE CARBOXYLASE FAMILY PROTEIN"/>
    <property type="match status" value="1"/>
</dbReference>
<name>A0A427YCP7_9TREE</name>
<dbReference type="AlphaFoldDB" id="A0A427YCP7"/>
<dbReference type="GO" id="GO:0016832">
    <property type="term" value="F:aldehyde-lyase activity"/>
    <property type="evidence" value="ECO:0007669"/>
    <property type="project" value="TreeGrafter"/>
</dbReference>
<evidence type="ECO:0000259" key="4">
    <source>
        <dbReference type="Pfam" id="PF03328"/>
    </source>
</evidence>
<keyword evidence="2" id="KW-0479">Metal-binding</keyword>
<dbReference type="GO" id="GO:0005737">
    <property type="term" value="C:cytoplasm"/>
    <property type="evidence" value="ECO:0007669"/>
    <property type="project" value="TreeGrafter"/>
</dbReference>
<keyword evidence="3" id="KW-0456">Lyase</keyword>
<keyword evidence="6" id="KW-1185">Reference proteome</keyword>
<comment type="caution">
    <text evidence="5">The sequence shown here is derived from an EMBL/GenBank/DDBJ whole genome shotgun (WGS) entry which is preliminary data.</text>
</comment>
<dbReference type="InterPro" id="IPR015813">
    <property type="entry name" value="Pyrv/PenolPyrv_kinase-like_dom"/>
</dbReference>
<dbReference type="SUPFAM" id="SSF51621">
    <property type="entry name" value="Phosphoenolpyruvate/pyruvate domain"/>
    <property type="match status" value="1"/>
</dbReference>
<dbReference type="Gene3D" id="3.20.20.60">
    <property type="entry name" value="Phosphoenolpyruvate-binding domains"/>
    <property type="match status" value="1"/>
</dbReference>
<dbReference type="EMBL" id="RSCD01000015">
    <property type="protein sequence ID" value="RSH88915.1"/>
    <property type="molecule type" value="Genomic_DNA"/>
</dbReference>
<accession>A0A427YCP7</accession>
<gene>
    <name evidence="5" type="ORF">EHS25_002577</name>
</gene>
<comment type="similarity">
    <text evidence="1">Belongs to the HpcH/HpaI aldolase family.</text>
</comment>
<protein>
    <recommendedName>
        <fullName evidence="4">HpcH/HpaI aldolase/citrate lyase domain-containing protein</fullName>
    </recommendedName>
</protein>
<dbReference type="GO" id="GO:0046872">
    <property type="term" value="F:metal ion binding"/>
    <property type="evidence" value="ECO:0007669"/>
    <property type="project" value="UniProtKB-KW"/>
</dbReference>
<evidence type="ECO:0000313" key="6">
    <source>
        <dbReference type="Proteomes" id="UP000279259"/>
    </source>
</evidence>
<dbReference type="PANTHER" id="PTHR30502">
    <property type="entry name" value="2-KETO-3-DEOXY-L-RHAMNONATE ALDOLASE"/>
    <property type="match status" value="1"/>
</dbReference>
<evidence type="ECO:0000313" key="5">
    <source>
        <dbReference type="EMBL" id="RSH88915.1"/>
    </source>
</evidence>
<dbReference type="InterPro" id="IPR005000">
    <property type="entry name" value="Aldolase/citrate-lyase_domain"/>
</dbReference>
<proteinExistence type="inferred from homology"/>
<evidence type="ECO:0000256" key="3">
    <source>
        <dbReference type="ARBA" id="ARBA00023239"/>
    </source>
</evidence>
<dbReference type="InterPro" id="IPR050251">
    <property type="entry name" value="HpcH-HpaI_aldolase"/>
</dbReference>
<dbReference type="Pfam" id="PF03328">
    <property type="entry name" value="HpcH_HpaI"/>
    <property type="match status" value="1"/>
</dbReference>
<feature type="domain" description="HpcH/HpaI aldolase/citrate lyase" evidence="4">
    <location>
        <begin position="35"/>
        <end position="229"/>
    </location>
</feature>
<reference evidence="5 6" key="1">
    <citation type="submission" date="2018-11" db="EMBL/GenBank/DDBJ databases">
        <title>Genome sequence of Saitozyma podzolica DSM 27192.</title>
        <authorList>
            <person name="Aliyu H."/>
            <person name="Gorte O."/>
            <person name="Ochsenreither K."/>
        </authorList>
    </citation>
    <scope>NUCLEOTIDE SEQUENCE [LARGE SCALE GENOMIC DNA]</scope>
    <source>
        <strain evidence="5 6">DSM 27192</strain>
    </source>
</reference>
<evidence type="ECO:0000256" key="2">
    <source>
        <dbReference type="ARBA" id="ARBA00022723"/>
    </source>
</evidence>
<sequence>MDKSTHLRNVLAQKKPAVGFALTLASPPIIRAALAPRRFSWVMVDGEHGLITDEHYYNICTHVASCGASPIIRIPVDAEWMIKRALDAGAHGDDARRIVGYSKYPPNGSRGYGPSFCPHAFDVPDAVYPAQADENLLVVVQIESPQAVRNVQVIAEVPGVDIIFIGPYDLSKQMGVAFGGEEHEAALQSILDATKKAGKTAAIYCANGSAAKKRLDQGFDMVTIGTELGAITAEFERQVDTALGAGAGQRTRVY</sequence>
<evidence type="ECO:0000256" key="1">
    <source>
        <dbReference type="ARBA" id="ARBA00005568"/>
    </source>
</evidence>
<organism evidence="5 6">
    <name type="scientific">Saitozyma podzolica</name>
    <dbReference type="NCBI Taxonomy" id="1890683"/>
    <lineage>
        <taxon>Eukaryota</taxon>
        <taxon>Fungi</taxon>
        <taxon>Dikarya</taxon>
        <taxon>Basidiomycota</taxon>
        <taxon>Agaricomycotina</taxon>
        <taxon>Tremellomycetes</taxon>
        <taxon>Tremellales</taxon>
        <taxon>Trimorphomycetaceae</taxon>
        <taxon>Saitozyma</taxon>
    </lineage>
</organism>